<feature type="transmembrane region" description="Helical" evidence="1">
    <location>
        <begin position="193"/>
        <end position="211"/>
    </location>
</feature>
<dbReference type="AlphaFoldDB" id="A0A226EBL0"/>
<protein>
    <submittedName>
        <fullName evidence="2">Uncharacterized protein</fullName>
    </submittedName>
</protein>
<keyword evidence="1" id="KW-0812">Transmembrane</keyword>
<dbReference type="EMBL" id="LNIX01000005">
    <property type="protein sequence ID" value="OXA54588.1"/>
    <property type="molecule type" value="Genomic_DNA"/>
</dbReference>
<proteinExistence type="predicted"/>
<evidence type="ECO:0000256" key="1">
    <source>
        <dbReference type="SAM" id="Phobius"/>
    </source>
</evidence>
<feature type="transmembrane region" description="Helical" evidence="1">
    <location>
        <begin position="145"/>
        <end position="173"/>
    </location>
</feature>
<reference evidence="2 3" key="1">
    <citation type="submission" date="2015-12" db="EMBL/GenBank/DDBJ databases">
        <title>The genome of Folsomia candida.</title>
        <authorList>
            <person name="Faddeeva A."/>
            <person name="Derks M.F."/>
            <person name="Anvar Y."/>
            <person name="Smit S."/>
            <person name="Van Straalen N."/>
            <person name="Roelofs D."/>
        </authorList>
    </citation>
    <scope>NUCLEOTIDE SEQUENCE [LARGE SCALE GENOMIC DNA]</scope>
    <source>
        <strain evidence="2 3">VU population</strain>
        <tissue evidence="2">Whole body</tissue>
    </source>
</reference>
<feature type="transmembrane region" description="Helical" evidence="1">
    <location>
        <begin position="82"/>
        <end position="103"/>
    </location>
</feature>
<keyword evidence="3" id="KW-1185">Reference proteome</keyword>
<name>A0A226EBL0_FOLCA</name>
<feature type="transmembrane region" description="Helical" evidence="1">
    <location>
        <begin position="48"/>
        <end position="70"/>
    </location>
</feature>
<sequence length="403" mass="46556">MWRAEAFRNFRRSILATHRNLLHTGYFISWDEKKRCATPLEKGWHYRIFQICALFCIFVVMPTVILRLYQLLSRGGADVVEIWFAYLCIVYLWLGVHYLWYFVWPEGVKKFVHVYASLLSLEKKLQGMIPSQIYKFRRDVIKTTAIRNISIIITLFFYAFDYLVPMFSFVVAFSPQNPITNLVTSTKLVSEENIFLTKLIGGLIVSTTGALTASTLSIGILLVMYGIVTLYLWTLFLVPSDKSALSFDTGVKIYRALRVMTLVQFDLSRDLVLPLMHHFYAVVWATMAIYCVMIQVIVSGKVTPFSMLVCVTMILVAGYVEWFAIAIVAKGTTLSKTFILEARRNHEKNKYRRRILRSLLPNYINLEFVSSVETMQEGIDMEYFANFLERVTSNTISLLLARN</sequence>
<feature type="transmembrane region" description="Helical" evidence="1">
    <location>
        <begin position="218"/>
        <end position="238"/>
    </location>
</feature>
<dbReference type="Proteomes" id="UP000198287">
    <property type="component" value="Unassembled WGS sequence"/>
</dbReference>
<keyword evidence="1" id="KW-1133">Transmembrane helix</keyword>
<organism evidence="2 3">
    <name type="scientific">Folsomia candida</name>
    <name type="common">Springtail</name>
    <dbReference type="NCBI Taxonomy" id="158441"/>
    <lineage>
        <taxon>Eukaryota</taxon>
        <taxon>Metazoa</taxon>
        <taxon>Ecdysozoa</taxon>
        <taxon>Arthropoda</taxon>
        <taxon>Hexapoda</taxon>
        <taxon>Collembola</taxon>
        <taxon>Entomobryomorpha</taxon>
        <taxon>Isotomoidea</taxon>
        <taxon>Isotomidae</taxon>
        <taxon>Proisotominae</taxon>
        <taxon>Folsomia</taxon>
    </lineage>
</organism>
<keyword evidence="1" id="KW-0472">Membrane</keyword>
<comment type="caution">
    <text evidence="2">The sequence shown here is derived from an EMBL/GenBank/DDBJ whole genome shotgun (WGS) entry which is preliminary data.</text>
</comment>
<evidence type="ECO:0000313" key="2">
    <source>
        <dbReference type="EMBL" id="OXA54588.1"/>
    </source>
</evidence>
<evidence type="ECO:0000313" key="3">
    <source>
        <dbReference type="Proteomes" id="UP000198287"/>
    </source>
</evidence>
<feature type="transmembrane region" description="Helical" evidence="1">
    <location>
        <begin position="305"/>
        <end position="329"/>
    </location>
</feature>
<feature type="transmembrane region" description="Helical" evidence="1">
    <location>
        <begin position="278"/>
        <end position="298"/>
    </location>
</feature>
<accession>A0A226EBL0</accession>
<gene>
    <name evidence="2" type="ORF">Fcan01_10272</name>
</gene>